<name>A0A9D4IY74_DREPO</name>
<comment type="caution">
    <text evidence="2">The sequence shown here is derived from an EMBL/GenBank/DDBJ whole genome shotgun (WGS) entry which is preliminary data.</text>
</comment>
<protein>
    <submittedName>
        <fullName evidence="2">Uncharacterized protein</fullName>
    </submittedName>
</protein>
<reference evidence="2" key="1">
    <citation type="journal article" date="2019" name="bioRxiv">
        <title>The Genome of the Zebra Mussel, Dreissena polymorpha: A Resource for Invasive Species Research.</title>
        <authorList>
            <person name="McCartney M.A."/>
            <person name="Auch B."/>
            <person name="Kono T."/>
            <person name="Mallez S."/>
            <person name="Zhang Y."/>
            <person name="Obille A."/>
            <person name="Becker A."/>
            <person name="Abrahante J.E."/>
            <person name="Garbe J."/>
            <person name="Badalamenti J.P."/>
            <person name="Herman A."/>
            <person name="Mangelson H."/>
            <person name="Liachko I."/>
            <person name="Sullivan S."/>
            <person name="Sone E.D."/>
            <person name="Koren S."/>
            <person name="Silverstein K.A.T."/>
            <person name="Beckman K.B."/>
            <person name="Gohl D.M."/>
        </authorList>
    </citation>
    <scope>NUCLEOTIDE SEQUENCE</scope>
    <source>
        <strain evidence="2">Duluth1</strain>
        <tissue evidence="2">Whole animal</tissue>
    </source>
</reference>
<feature type="compositionally biased region" description="Basic and acidic residues" evidence="1">
    <location>
        <begin position="31"/>
        <end position="47"/>
    </location>
</feature>
<dbReference type="Proteomes" id="UP000828390">
    <property type="component" value="Unassembled WGS sequence"/>
</dbReference>
<evidence type="ECO:0000313" key="2">
    <source>
        <dbReference type="EMBL" id="KAH3792696.1"/>
    </source>
</evidence>
<keyword evidence="3" id="KW-1185">Reference proteome</keyword>
<evidence type="ECO:0000256" key="1">
    <source>
        <dbReference type="SAM" id="MobiDB-lite"/>
    </source>
</evidence>
<dbReference type="EMBL" id="JAIWYP010000007">
    <property type="protein sequence ID" value="KAH3792696.1"/>
    <property type="molecule type" value="Genomic_DNA"/>
</dbReference>
<feature type="region of interest" description="Disordered" evidence="1">
    <location>
        <begin position="1"/>
        <end position="60"/>
    </location>
</feature>
<proteinExistence type="predicted"/>
<gene>
    <name evidence="2" type="ORF">DPMN_146195</name>
</gene>
<dbReference type="AlphaFoldDB" id="A0A9D4IY74"/>
<sequence>MGAADRHHPTGSFGWVRQRPSPNDGSADSCHNWEKETVSATRADRDAPATGHWMPPEDRG</sequence>
<evidence type="ECO:0000313" key="3">
    <source>
        <dbReference type="Proteomes" id="UP000828390"/>
    </source>
</evidence>
<organism evidence="2 3">
    <name type="scientific">Dreissena polymorpha</name>
    <name type="common">Zebra mussel</name>
    <name type="synonym">Mytilus polymorpha</name>
    <dbReference type="NCBI Taxonomy" id="45954"/>
    <lineage>
        <taxon>Eukaryota</taxon>
        <taxon>Metazoa</taxon>
        <taxon>Spiralia</taxon>
        <taxon>Lophotrochozoa</taxon>
        <taxon>Mollusca</taxon>
        <taxon>Bivalvia</taxon>
        <taxon>Autobranchia</taxon>
        <taxon>Heteroconchia</taxon>
        <taxon>Euheterodonta</taxon>
        <taxon>Imparidentia</taxon>
        <taxon>Neoheterodontei</taxon>
        <taxon>Myida</taxon>
        <taxon>Dreissenoidea</taxon>
        <taxon>Dreissenidae</taxon>
        <taxon>Dreissena</taxon>
    </lineage>
</organism>
<accession>A0A9D4IY74</accession>
<reference evidence="2" key="2">
    <citation type="submission" date="2020-11" db="EMBL/GenBank/DDBJ databases">
        <authorList>
            <person name="McCartney M.A."/>
            <person name="Auch B."/>
            <person name="Kono T."/>
            <person name="Mallez S."/>
            <person name="Becker A."/>
            <person name="Gohl D.M."/>
            <person name="Silverstein K.A.T."/>
            <person name="Koren S."/>
            <person name="Bechman K.B."/>
            <person name="Herman A."/>
            <person name="Abrahante J.E."/>
            <person name="Garbe J."/>
        </authorList>
    </citation>
    <scope>NUCLEOTIDE SEQUENCE</scope>
    <source>
        <strain evidence="2">Duluth1</strain>
        <tissue evidence="2">Whole animal</tissue>
    </source>
</reference>